<name>A0AAW0HAL0_MYOGA</name>
<gene>
    <name evidence="7" type="ORF">U0070_023228</name>
</gene>
<dbReference type="Pfam" id="PF03167">
    <property type="entry name" value="UDG"/>
    <property type="match status" value="1"/>
</dbReference>
<dbReference type="PROSITE" id="PS00130">
    <property type="entry name" value="U_DNA_GLYCOSYLASE"/>
    <property type="match status" value="1"/>
</dbReference>
<evidence type="ECO:0000256" key="4">
    <source>
        <dbReference type="ARBA" id="ARBA00023204"/>
    </source>
</evidence>
<dbReference type="GO" id="GO:0097510">
    <property type="term" value="P:base-excision repair, AP site formation via deaminated base removal"/>
    <property type="evidence" value="ECO:0007669"/>
    <property type="project" value="TreeGrafter"/>
</dbReference>
<dbReference type="InterPro" id="IPR036895">
    <property type="entry name" value="Uracil-DNA_glycosylase-like_sf"/>
</dbReference>
<keyword evidence="3" id="KW-0378">Hydrolase</keyword>
<dbReference type="SUPFAM" id="SSF52141">
    <property type="entry name" value="Uracil-DNA glycosylase-like"/>
    <property type="match status" value="1"/>
</dbReference>
<dbReference type="GO" id="GO:0005739">
    <property type="term" value="C:mitochondrion"/>
    <property type="evidence" value="ECO:0007669"/>
    <property type="project" value="TreeGrafter"/>
</dbReference>
<keyword evidence="2" id="KW-0227">DNA damage</keyword>
<feature type="domain" description="Uracil-DNA glycosylase-like" evidence="6">
    <location>
        <begin position="1"/>
        <end position="116"/>
    </location>
</feature>
<comment type="similarity">
    <text evidence="1">Belongs to the uracil-DNA glycosylase (UDG) superfamily. UNG family.</text>
</comment>
<dbReference type="InterPro" id="IPR005122">
    <property type="entry name" value="Uracil-DNA_glycosylase-like"/>
</dbReference>
<evidence type="ECO:0000256" key="1">
    <source>
        <dbReference type="ARBA" id="ARBA00008184"/>
    </source>
</evidence>
<sequence length="124" mass="13648">MCDIRDVKVVILGQDPYHGPNQAHGLCFNVQRPVPPPPSLENIFKELSTDIDGFVHPGHGDLSGWVRQGVLLLLNVRAHQANSHKKRGWEQFTDGGCVLAKPEPDWPGLPAVGLLCSEEGQCHR</sequence>
<dbReference type="SMART" id="SM00986">
    <property type="entry name" value="UDG"/>
    <property type="match status" value="1"/>
</dbReference>
<protein>
    <recommendedName>
        <fullName evidence="6">Uracil-DNA glycosylase-like domain-containing protein</fullName>
    </recommendedName>
</protein>
<keyword evidence="8" id="KW-1185">Reference proteome</keyword>
<evidence type="ECO:0000256" key="3">
    <source>
        <dbReference type="ARBA" id="ARBA00022801"/>
    </source>
</evidence>
<feature type="active site" description="Proton acceptor" evidence="5">
    <location>
        <position position="15"/>
    </location>
</feature>
<comment type="caution">
    <text evidence="7">The sequence shown here is derived from an EMBL/GenBank/DDBJ whole genome shotgun (WGS) entry which is preliminary data.</text>
</comment>
<dbReference type="Gene3D" id="3.40.470.10">
    <property type="entry name" value="Uracil-DNA glycosylase-like domain"/>
    <property type="match status" value="1"/>
</dbReference>
<dbReference type="AlphaFoldDB" id="A0AAW0HAL0"/>
<keyword evidence="4" id="KW-0234">DNA repair</keyword>
<dbReference type="PANTHER" id="PTHR11264:SF0">
    <property type="entry name" value="URACIL-DNA GLYCOSYLASE"/>
    <property type="match status" value="1"/>
</dbReference>
<dbReference type="GO" id="GO:0004844">
    <property type="term" value="F:uracil DNA N-glycosylase activity"/>
    <property type="evidence" value="ECO:0007669"/>
    <property type="project" value="InterPro"/>
</dbReference>
<dbReference type="Proteomes" id="UP001488838">
    <property type="component" value="Unassembled WGS sequence"/>
</dbReference>
<organism evidence="7 8">
    <name type="scientific">Myodes glareolus</name>
    <name type="common">Bank vole</name>
    <name type="synonym">Clethrionomys glareolus</name>
    <dbReference type="NCBI Taxonomy" id="447135"/>
    <lineage>
        <taxon>Eukaryota</taxon>
        <taxon>Metazoa</taxon>
        <taxon>Chordata</taxon>
        <taxon>Craniata</taxon>
        <taxon>Vertebrata</taxon>
        <taxon>Euteleostomi</taxon>
        <taxon>Mammalia</taxon>
        <taxon>Eutheria</taxon>
        <taxon>Euarchontoglires</taxon>
        <taxon>Glires</taxon>
        <taxon>Rodentia</taxon>
        <taxon>Myomorpha</taxon>
        <taxon>Muroidea</taxon>
        <taxon>Cricetidae</taxon>
        <taxon>Arvicolinae</taxon>
        <taxon>Myodes</taxon>
    </lineage>
</organism>
<dbReference type="GO" id="GO:0005634">
    <property type="term" value="C:nucleus"/>
    <property type="evidence" value="ECO:0007669"/>
    <property type="project" value="TreeGrafter"/>
</dbReference>
<evidence type="ECO:0000256" key="2">
    <source>
        <dbReference type="ARBA" id="ARBA00022763"/>
    </source>
</evidence>
<dbReference type="InterPro" id="IPR002043">
    <property type="entry name" value="UDG_fam1"/>
</dbReference>
<accession>A0AAW0HAL0</accession>
<dbReference type="SMART" id="SM00987">
    <property type="entry name" value="UreE_C"/>
    <property type="match status" value="1"/>
</dbReference>
<dbReference type="CDD" id="cd10027">
    <property type="entry name" value="UDG-F1-like"/>
    <property type="match status" value="1"/>
</dbReference>
<evidence type="ECO:0000313" key="7">
    <source>
        <dbReference type="EMBL" id="KAK7799794.1"/>
    </source>
</evidence>
<dbReference type="PANTHER" id="PTHR11264">
    <property type="entry name" value="URACIL-DNA GLYCOSYLASE"/>
    <property type="match status" value="1"/>
</dbReference>
<reference evidence="7 8" key="1">
    <citation type="journal article" date="2023" name="bioRxiv">
        <title>Conserved and derived expression patterns and positive selection on dental genes reveal complex evolutionary context of ever-growing rodent molars.</title>
        <authorList>
            <person name="Calamari Z.T."/>
            <person name="Song A."/>
            <person name="Cohen E."/>
            <person name="Akter M."/>
            <person name="Roy R.D."/>
            <person name="Hallikas O."/>
            <person name="Christensen M.M."/>
            <person name="Li P."/>
            <person name="Marangoni P."/>
            <person name="Jernvall J."/>
            <person name="Klein O.D."/>
        </authorList>
    </citation>
    <scope>NUCLEOTIDE SEQUENCE [LARGE SCALE GENOMIC DNA]</scope>
    <source>
        <strain evidence="7">V071</strain>
    </source>
</reference>
<dbReference type="EMBL" id="JBBHLL010000590">
    <property type="protein sequence ID" value="KAK7799794.1"/>
    <property type="molecule type" value="Genomic_DNA"/>
</dbReference>
<evidence type="ECO:0000256" key="5">
    <source>
        <dbReference type="PROSITE-ProRule" id="PRU10072"/>
    </source>
</evidence>
<proteinExistence type="inferred from homology"/>
<dbReference type="InterPro" id="IPR018085">
    <property type="entry name" value="Ura-DNA_Glyclase_AS"/>
</dbReference>
<evidence type="ECO:0000313" key="8">
    <source>
        <dbReference type="Proteomes" id="UP001488838"/>
    </source>
</evidence>
<evidence type="ECO:0000259" key="6">
    <source>
        <dbReference type="SMART" id="SM00986"/>
    </source>
</evidence>